<evidence type="ECO:0000256" key="1">
    <source>
        <dbReference type="SAM" id="MobiDB-lite"/>
    </source>
</evidence>
<sequence>MRRPCTPHRLFITPRPRRHLSIILPRLRRLWSIKRRQHRSFMAKTGDNASGVNMNGGSAVNGGSAKSTSGDGPTTAIDALLKGYPKFGQMPGFASKAVPK</sequence>
<keyword evidence="3" id="KW-1185">Reference proteome</keyword>
<feature type="region of interest" description="Disordered" evidence="1">
    <location>
        <begin position="42"/>
        <end position="71"/>
    </location>
</feature>
<name>A0ABQ1RZ31_9BURK</name>
<proteinExistence type="predicted"/>
<evidence type="ECO:0000313" key="3">
    <source>
        <dbReference type="Proteomes" id="UP000597138"/>
    </source>
</evidence>
<comment type="caution">
    <text evidence="2">The sequence shown here is derived from an EMBL/GenBank/DDBJ whole genome shotgun (WGS) entry which is preliminary data.</text>
</comment>
<dbReference type="EMBL" id="BMEG01000007">
    <property type="protein sequence ID" value="GGD83657.1"/>
    <property type="molecule type" value="Genomic_DNA"/>
</dbReference>
<organism evidence="2 3">
    <name type="scientific">Caballeronia grimmiae</name>
    <dbReference type="NCBI Taxonomy" id="1071679"/>
    <lineage>
        <taxon>Bacteria</taxon>
        <taxon>Pseudomonadati</taxon>
        <taxon>Pseudomonadota</taxon>
        <taxon>Betaproteobacteria</taxon>
        <taxon>Burkholderiales</taxon>
        <taxon>Burkholderiaceae</taxon>
        <taxon>Caballeronia</taxon>
    </lineage>
</organism>
<feature type="compositionally biased region" description="Polar residues" evidence="1">
    <location>
        <begin position="47"/>
        <end position="58"/>
    </location>
</feature>
<reference evidence="3" key="1">
    <citation type="journal article" date="2019" name="Int. J. Syst. Evol. Microbiol.">
        <title>The Global Catalogue of Microorganisms (GCM) 10K type strain sequencing project: providing services to taxonomists for standard genome sequencing and annotation.</title>
        <authorList>
            <consortium name="The Broad Institute Genomics Platform"/>
            <consortium name="The Broad Institute Genome Sequencing Center for Infectious Disease"/>
            <person name="Wu L."/>
            <person name="Ma J."/>
        </authorList>
    </citation>
    <scope>NUCLEOTIDE SEQUENCE [LARGE SCALE GENOMIC DNA]</scope>
    <source>
        <strain evidence="3">CGMCC 1.11013</strain>
    </source>
</reference>
<evidence type="ECO:0000313" key="2">
    <source>
        <dbReference type="EMBL" id="GGD83657.1"/>
    </source>
</evidence>
<protein>
    <submittedName>
        <fullName evidence="2">Uncharacterized protein</fullName>
    </submittedName>
</protein>
<gene>
    <name evidence="2" type="ORF">GCM10010985_42710</name>
</gene>
<accession>A0ABQ1RZ31</accession>
<dbReference type="Proteomes" id="UP000597138">
    <property type="component" value="Unassembled WGS sequence"/>
</dbReference>